<dbReference type="GeneID" id="43619116"/>
<dbReference type="OrthoDB" id="4850532at2759"/>
<dbReference type="Proteomes" id="UP000011096">
    <property type="component" value="Unassembled WGS sequence"/>
</dbReference>
<keyword evidence="3" id="KW-1185">Reference proteome</keyword>
<evidence type="ECO:0000313" key="2">
    <source>
        <dbReference type="EMBL" id="KAF4482940.1"/>
    </source>
</evidence>
<feature type="signal peptide" evidence="1">
    <location>
        <begin position="1"/>
        <end position="21"/>
    </location>
</feature>
<dbReference type="InParanoid" id="A0A7J6J3R4"/>
<reference evidence="2 3" key="1">
    <citation type="submission" date="2012-08" db="EMBL/GenBank/DDBJ databases">
        <authorList>
            <person name="Gan P.H.P."/>
            <person name="Ikeda K."/>
            <person name="Irieda H."/>
            <person name="Narusaka M."/>
            <person name="O'Connell R.J."/>
            <person name="Narusaka Y."/>
            <person name="Takano Y."/>
            <person name="Kubo Y."/>
            <person name="Shirasu K."/>
        </authorList>
    </citation>
    <scope>NUCLEOTIDE SEQUENCE [LARGE SCALE GENOMIC DNA]</scope>
    <source>
        <strain evidence="2 3">Nara gc5</strain>
    </source>
</reference>
<evidence type="ECO:0008006" key="4">
    <source>
        <dbReference type="Google" id="ProtNLM"/>
    </source>
</evidence>
<accession>A0A7J6J3R4</accession>
<protein>
    <recommendedName>
        <fullName evidence="4">Fungal N-terminal domain-containing protein</fullName>
    </recommendedName>
</protein>
<dbReference type="EMBL" id="ANPB02000005">
    <property type="protein sequence ID" value="KAF4482940.1"/>
    <property type="molecule type" value="Genomic_DNA"/>
</dbReference>
<gene>
    <name evidence="2" type="ORF">CGGC5_v010256</name>
</gene>
<organism evidence="2 3">
    <name type="scientific">Colletotrichum fructicola (strain Nara gc5)</name>
    <name type="common">Anthracnose fungus</name>
    <name type="synonym">Colletotrichum gloeosporioides (strain Nara gc5)</name>
    <dbReference type="NCBI Taxonomy" id="1213859"/>
    <lineage>
        <taxon>Eukaryota</taxon>
        <taxon>Fungi</taxon>
        <taxon>Dikarya</taxon>
        <taxon>Ascomycota</taxon>
        <taxon>Pezizomycotina</taxon>
        <taxon>Sordariomycetes</taxon>
        <taxon>Hypocreomycetidae</taxon>
        <taxon>Glomerellales</taxon>
        <taxon>Glomerellaceae</taxon>
        <taxon>Colletotrichum</taxon>
        <taxon>Colletotrichum gloeosporioides species complex</taxon>
    </lineage>
</organism>
<comment type="caution">
    <text evidence="2">The sequence shown here is derived from an EMBL/GenBank/DDBJ whole genome shotgun (WGS) entry which is preliminary data.</text>
</comment>
<name>A0A7J6J3R4_COLFN</name>
<dbReference type="AlphaFoldDB" id="A0A7J6J3R4"/>
<reference evidence="2 3" key="2">
    <citation type="submission" date="2020-04" db="EMBL/GenBank/DDBJ databases">
        <title>Genome sequencing and assembly of multiple isolates from the Colletotrichum gloeosporioides species complex.</title>
        <authorList>
            <person name="Gan P."/>
            <person name="Shirasu K."/>
        </authorList>
    </citation>
    <scope>NUCLEOTIDE SEQUENCE [LARGE SCALE GENOMIC DNA]</scope>
    <source>
        <strain evidence="2 3">Nara gc5</strain>
    </source>
</reference>
<sequence>MADVLGTVLGVVSLGLQVGASISNYLDGVQCRKEDMEYTTRCCKSMNSLLQQIKSLQYQLTGVNITAVREAMTTAEVELSILGNFVEKIRAGNNANSPNPVMKRAKKQKTKLLYPFQKDHLYRLNAQLDAANRALQAALLQVQLKLSIAHGEELQGLKIGLDSLSRGVSQMHLAVQPSAQKKYSNGMILNSTLNNIEKKTANLPVASSQQETTLVLEDLKELKMMLTSLMSSCSDGRAVLPRLISKPAVLKNFCDVAEVDSGNAAADAANDSDRPFSRSRSYPGFQCTCKPRQVCRQRRQRIGLAFWEQESLIGNVHASWCSFASVCTTLNDTWSIGISTSTLKAILPAAITFSMSATFGAGGFGISPSFTYYPVRQKSPALNVIRLLEDAFFHREWSEEECSGLIQCGLKTLQATFMAKTSSPLEIDNYGCSLLGAMSRIAANRTWQGYPFHLYIYLSSTPLDTLAQNVGALDILLPDDSVTPLILQDAKMPPQNCDAEAMQAFRRASAISLKMRKAYEGHLMGAIVRQNKTMLLDSLKKDTNMSELSEMDPFGQKMLNYLVGWPEGLQIMVEHYGLASLQLLDQSQSTLLSSALSWSGKTCIGYSPQGCSDDCPCANAVDLLVKAGKHSSLQFNLHDNWVNAMLGASAKARDLIIDELKIRREELKHLGLMHLTCDQIDRMDLKKKTVLDYYTRQVLEALDAKGVNVHPRCRTDLHATEWHLGVTSNEPSDKIWRKGASVYHILGYAKISGYSIGACELADSLYAKGFGDIDLPDINGLAPLAVKYPYAPLAAAAFDFPRHIKQTWLRACTFAMLPLRHTCCCDGFQEHDDEEILEILEEDEGDLESFEVLMVELDRRWEELGCSLAEFYRLHWIDRMDEVLRQMDERMLTAEEIQNVKKLGIDLAVRPEPFTREKGSYENKGSVEYWCQRMDALVA</sequence>
<evidence type="ECO:0000256" key="1">
    <source>
        <dbReference type="SAM" id="SignalP"/>
    </source>
</evidence>
<keyword evidence="1" id="KW-0732">Signal</keyword>
<proteinExistence type="predicted"/>
<dbReference type="RefSeq" id="XP_066008518.1">
    <property type="nucleotide sequence ID" value="XM_066152295.1"/>
</dbReference>
<feature type="chain" id="PRO_5029808092" description="Fungal N-terminal domain-containing protein" evidence="1">
    <location>
        <begin position="22"/>
        <end position="939"/>
    </location>
</feature>
<evidence type="ECO:0000313" key="3">
    <source>
        <dbReference type="Proteomes" id="UP000011096"/>
    </source>
</evidence>